<name>A0A5Q2TKL2_9BACI</name>
<dbReference type="RefSeq" id="WP_153791319.1">
    <property type="nucleotide sequence ID" value="NZ_CP045915.1"/>
</dbReference>
<gene>
    <name evidence="1" type="ORF">GI584_11545</name>
</gene>
<proteinExistence type="predicted"/>
<protein>
    <submittedName>
        <fullName evidence="1">Uncharacterized protein</fullName>
    </submittedName>
</protein>
<dbReference type="Proteomes" id="UP000339690">
    <property type="component" value="Chromosome"/>
</dbReference>
<evidence type="ECO:0000313" key="2">
    <source>
        <dbReference type="Proteomes" id="UP000339690"/>
    </source>
</evidence>
<accession>A0A5Q2TKL2</accession>
<evidence type="ECO:0000313" key="1">
    <source>
        <dbReference type="EMBL" id="QGH34627.1"/>
    </source>
</evidence>
<dbReference type="AlphaFoldDB" id="A0A5Q2TKL2"/>
<sequence>MVDDEQSVSKLYRKVLTSSEVKAFLILEKCDDELKQELMKKLEENDSVKARVMIKRLHRRLNLDIG</sequence>
<keyword evidence="2" id="KW-1185">Reference proteome</keyword>
<dbReference type="KEGG" id="grc:GI584_11545"/>
<organism evidence="1 2">
    <name type="scientific">Gracilibacillus salitolerans</name>
    <dbReference type="NCBI Taxonomy" id="2663022"/>
    <lineage>
        <taxon>Bacteria</taxon>
        <taxon>Bacillati</taxon>
        <taxon>Bacillota</taxon>
        <taxon>Bacilli</taxon>
        <taxon>Bacillales</taxon>
        <taxon>Bacillaceae</taxon>
        <taxon>Gracilibacillus</taxon>
    </lineage>
</organism>
<dbReference type="EMBL" id="CP045915">
    <property type="protein sequence ID" value="QGH34627.1"/>
    <property type="molecule type" value="Genomic_DNA"/>
</dbReference>
<reference evidence="1 2" key="1">
    <citation type="submission" date="2019-11" db="EMBL/GenBank/DDBJ databases">
        <title>Gracilibacillus salitolerans sp. nov., a moderate halophile isolated from a saline soil in northwest China.</title>
        <authorList>
            <person name="Gan L."/>
        </authorList>
    </citation>
    <scope>NUCLEOTIDE SEQUENCE [LARGE SCALE GENOMIC DNA]</scope>
    <source>
        <strain evidence="1 2">SCU50</strain>
    </source>
</reference>